<dbReference type="Proteomes" id="UP000234789">
    <property type="component" value="Unassembled WGS sequence"/>
</dbReference>
<keyword evidence="4" id="KW-0804">Transcription</keyword>
<dbReference type="InterPro" id="IPR010982">
    <property type="entry name" value="Lambda_DNA-bd_dom_sf"/>
</dbReference>
<dbReference type="GO" id="GO:0000976">
    <property type="term" value="F:transcription cis-regulatory region binding"/>
    <property type="evidence" value="ECO:0007669"/>
    <property type="project" value="TreeGrafter"/>
</dbReference>
<sequence length="367" mass="39373">MGFMKKVTLQMIADKLNVSKALVSKALSGDSAVNEVTREIIWKTAEEEGYRIKGRKPGSAPGTGNLAVLMPRAYLDDPEYWGKIIKGIDAELAKQGYSMLLSSIDVTMKVKDGMPLGITERKVDGVVVLGQLPEAYTDQLTKRKLPFVLVDPDAQHPDLDLVMANNYLGASQAAQLLLREGHRRLAFVGDAHTTWSFSERRRGFEDAIAAHNRKRPKDAAELAVVGGMGVSGSGMYTKPEFAASLERELRAERPVTAMFCANDLIAFDALKVLQPLGLECPADVSLVGFDDLTLAELNQPGLTTVKVPKEEMGSRAVQIVLGRIAEPEKLPELVMLSTALVKRASTVPAAGAGGGDTEAESAATAGA</sequence>
<keyword evidence="2" id="KW-0805">Transcription regulation</keyword>
<dbReference type="AlphaFoldDB" id="A0A2N5N272"/>
<dbReference type="SMART" id="SM00354">
    <property type="entry name" value="HTH_LACI"/>
    <property type="match status" value="1"/>
</dbReference>
<evidence type="ECO:0000256" key="1">
    <source>
        <dbReference type="ARBA" id="ARBA00022491"/>
    </source>
</evidence>
<dbReference type="PANTHER" id="PTHR30146:SF148">
    <property type="entry name" value="HTH-TYPE TRANSCRIPTIONAL REPRESSOR PURR-RELATED"/>
    <property type="match status" value="1"/>
</dbReference>
<dbReference type="Pfam" id="PF13377">
    <property type="entry name" value="Peripla_BP_3"/>
    <property type="match status" value="1"/>
</dbReference>
<accession>A0A2N5N272</accession>
<dbReference type="InterPro" id="IPR046335">
    <property type="entry name" value="LacI/GalR-like_sensor"/>
</dbReference>
<dbReference type="SUPFAM" id="SSF47413">
    <property type="entry name" value="lambda repressor-like DNA-binding domains"/>
    <property type="match status" value="1"/>
</dbReference>
<proteinExistence type="predicted"/>
<dbReference type="PANTHER" id="PTHR30146">
    <property type="entry name" value="LACI-RELATED TRANSCRIPTIONAL REPRESSOR"/>
    <property type="match status" value="1"/>
</dbReference>
<dbReference type="InterPro" id="IPR028082">
    <property type="entry name" value="Peripla_BP_I"/>
</dbReference>
<dbReference type="SUPFAM" id="SSF53822">
    <property type="entry name" value="Periplasmic binding protein-like I"/>
    <property type="match status" value="1"/>
</dbReference>
<evidence type="ECO:0000313" key="6">
    <source>
        <dbReference type="EMBL" id="PLT44430.1"/>
    </source>
</evidence>
<keyword evidence="7" id="KW-1185">Reference proteome</keyword>
<name>A0A2N5N272_9BACL</name>
<dbReference type="Gene3D" id="3.40.50.2300">
    <property type="match status" value="2"/>
</dbReference>
<reference evidence="6 7" key="1">
    <citation type="submission" date="2017-05" db="EMBL/GenBank/DDBJ databases">
        <title>Functional genome analysis of Paenibacillus pasadenensis strain R16: insights on endophytic life style and antifungal activity.</title>
        <authorList>
            <person name="Passera A."/>
            <person name="Marcolungo L."/>
            <person name="Casati P."/>
            <person name="Brasca M."/>
            <person name="Quaglino F."/>
            <person name="Delledonne M."/>
        </authorList>
    </citation>
    <scope>NUCLEOTIDE SEQUENCE [LARGE SCALE GENOMIC DNA]</scope>
    <source>
        <strain evidence="6 7">R16</strain>
    </source>
</reference>
<evidence type="ECO:0000259" key="5">
    <source>
        <dbReference type="SMART" id="SM00354"/>
    </source>
</evidence>
<organism evidence="6 7">
    <name type="scientific">Paenibacillus pasadenensis</name>
    <dbReference type="NCBI Taxonomy" id="217090"/>
    <lineage>
        <taxon>Bacteria</taxon>
        <taxon>Bacillati</taxon>
        <taxon>Bacillota</taxon>
        <taxon>Bacilli</taxon>
        <taxon>Bacillales</taxon>
        <taxon>Paenibacillaceae</taxon>
        <taxon>Paenibacillus</taxon>
    </lineage>
</organism>
<dbReference type="EMBL" id="NFEZ01000004">
    <property type="protein sequence ID" value="PLT44430.1"/>
    <property type="molecule type" value="Genomic_DNA"/>
</dbReference>
<keyword evidence="3" id="KW-0238">DNA-binding</keyword>
<dbReference type="InterPro" id="IPR000843">
    <property type="entry name" value="HTH_LacI"/>
</dbReference>
<feature type="domain" description="HTH lacI-type" evidence="5">
    <location>
        <begin position="6"/>
        <end position="75"/>
    </location>
</feature>
<dbReference type="Gene3D" id="1.10.260.40">
    <property type="entry name" value="lambda repressor-like DNA-binding domains"/>
    <property type="match status" value="1"/>
</dbReference>
<keyword evidence="1" id="KW-0678">Repressor</keyword>
<evidence type="ECO:0000256" key="3">
    <source>
        <dbReference type="ARBA" id="ARBA00023125"/>
    </source>
</evidence>
<evidence type="ECO:0000256" key="2">
    <source>
        <dbReference type="ARBA" id="ARBA00023015"/>
    </source>
</evidence>
<dbReference type="GO" id="GO:0003700">
    <property type="term" value="F:DNA-binding transcription factor activity"/>
    <property type="evidence" value="ECO:0007669"/>
    <property type="project" value="TreeGrafter"/>
</dbReference>
<evidence type="ECO:0000256" key="4">
    <source>
        <dbReference type="ARBA" id="ARBA00023163"/>
    </source>
</evidence>
<comment type="caution">
    <text evidence="6">The sequence shown here is derived from an EMBL/GenBank/DDBJ whole genome shotgun (WGS) entry which is preliminary data.</text>
</comment>
<gene>
    <name evidence="6" type="ORF">B8V81_2861</name>
</gene>
<evidence type="ECO:0000313" key="7">
    <source>
        <dbReference type="Proteomes" id="UP000234789"/>
    </source>
</evidence>
<protein>
    <submittedName>
        <fullName evidence="6">Transcriptional regulator, LacI family</fullName>
    </submittedName>
</protein>
<dbReference type="CDD" id="cd01392">
    <property type="entry name" value="HTH_LacI"/>
    <property type="match status" value="1"/>
</dbReference>